<evidence type="ECO:0000256" key="1">
    <source>
        <dbReference type="SAM" id="Coils"/>
    </source>
</evidence>
<keyword evidence="3" id="KW-1185">Reference proteome</keyword>
<evidence type="ECO:0000313" key="3">
    <source>
        <dbReference type="Proteomes" id="UP000186104"/>
    </source>
</evidence>
<gene>
    <name evidence="2" type="ORF">BJL86_0996</name>
</gene>
<dbReference type="Proteomes" id="UP000186104">
    <property type="component" value="Chromosome"/>
</dbReference>
<reference evidence="2 3" key="1">
    <citation type="submission" date="2016-06" db="EMBL/GenBank/DDBJ databases">
        <title>Complete genome sequence of a saline-alkali tolerant type strain Dietzia timorensis ID05-A0528T.</title>
        <authorList>
            <person name="Wu X."/>
        </authorList>
    </citation>
    <scope>NUCLEOTIDE SEQUENCE [LARGE SCALE GENOMIC DNA]</scope>
    <source>
        <strain evidence="2 3">ID05-A0528</strain>
    </source>
</reference>
<dbReference type="STRING" id="499555.BJL86_0996"/>
<dbReference type="OrthoDB" id="3350465at2"/>
<name>A0A173LJ35_9ACTN</name>
<feature type="coiled-coil region" evidence="1">
    <location>
        <begin position="189"/>
        <end position="219"/>
    </location>
</feature>
<dbReference type="RefSeq" id="WP_067477918.1">
    <property type="nucleotide sequence ID" value="NZ_CP015961.1"/>
</dbReference>
<sequence length="410" mass="45037">MASDIVPIFLGLPSGDVTTLWAPEWREDGETWEAFLGDEDDLFGFSTTADLIAFVRSGKQHDLDDHPSWGAASKGEALSFEADEDHSFDLVGVAELLSNKPTESSVDEIDESFSIARSIGEVCELSTVIKFFDGNPILARVTGGYDNFADREGLKDWKQIRKIVSKQWDDVLDAIDDVLTAPEVDSEASRKAAAELKKATEAREEKEKERKEKAAALIDSDYPSDSVWVKAGIDPVRIVLPEGDYLTLRCYLGERPVFLGDRDSVFAFPNSRALGRYLADNDDDTLSRVETYELIKAAAVDGSLNVVVTGANTYVLDGLSQDILVGPAEVDADQLDLAVELVLDLSTYLSDEGLAGPVRKGGPLRRYVNFVLSPNDTTLLEPEGPFDEEFADWRDLVDNVDDVLTTPEAE</sequence>
<protein>
    <recommendedName>
        <fullName evidence="4">Primosomal protein</fullName>
    </recommendedName>
</protein>
<proteinExistence type="predicted"/>
<organism evidence="2 3">
    <name type="scientific">Dietzia timorensis</name>
    <dbReference type="NCBI Taxonomy" id="499555"/>
    <lineage>
        <taxon>Bacteria</taxon>
        <taxon>Bacillati</taxon>
        <taxon>Actinomycetota</taxon>
        <taxon>Actinomycetes</taxon>
        <taxon>Mycobacteriales</taxon>
        <taxon>Dietziaceae</taxon>
        <taxon>Dietzia</taxon>
    </lineage>
</organism>
<evidence type="ECO:0000313" key="2">
    <source>
        <dbReference type="EMBL" id="ANI91789.1"/>
    </source>
</evidence>
<dbReference type="KEGG" id="dtm:BJL86_0996"/>
<keyword evidence="1" id="KW-0175">Coiled coil</keyword>
<dbReference type="EMBL" id="CP015961">
    <property type="protein sequence ID" value="ANI91789.1"/>
    <property type="molecule type" value="Genomic_DNA"/>
</dbReference>
<evidence type="ECO:0008006" key="4">
    <source>
        <dbReference type="Google" id="ProtNLM"/>
    </source>
</evidence>
<accession>A0A173LJ35</accession>
<dbReference type="AlphaFoldDB" id="A0A173LJ35"/>